<keyword evidence="2" id="KW-1185">Reference proteome</keyword>
<proteinExistence type="predicted"/>
<gene>
    <name evidence="1" type="ORF">ABID08_001809</name>
</gene>
<dbReference type="EMBL" id="JBEPMY010000003">
    <property type="protein sequence ID" value="MET3754460.1"/>
    <property type="molecule type" value="Genomic_DNA"/>
</dbReference>
<evidence type="ECO:0000313" key="1">
    <source>
        <dbReference type="EMBL" id="MET3754460.1"/>
    </source>
</evidence>
<evidence type="ECO:0000313" key="2">
    <source>
        <dbReference type="Proteomes" id="UP001549077"/>
    </source>
</evidence>
<dbReference type="RefSeq" id="WP_168294110.1">
    <property type="nucleotide sequence ID" value="NZ_CP071604.1"/>
</dbReference>
<name>A0ABV2MDC7_9HYPH</name>
<reference evidence="1 2" key="1">
    <citation type="submission" date="2024-06" db="EMBL/GenBank/DDBJ databases">
        <title>Genomic Encyclopedia of Type Strains, Phase IV (KMG-IV): sequencing the most valuable type-strain genomes for metagenomic binning, comparative biology and taxonomic classification.</title>
        <authorList>
            <person name="Goeker M."/>
        </authorList>
    </citation>
    <scope>NUCLEOTIDE SEQUENCE [LARGE SCALE GENOMIC DNA]</scope>
    <source>
        <strain evidence="1 2">DSM 29288</strain>
    </source>
</reference>
<comment type="caution">
    <text evidence="1">The sequence shown here is derived from an EMBL/GenBank/DDBJ whole genome shotgun (WGS) entry which is preliminary data.</text>
</comment>
<organism evidence="1 2">
    <name type="scientific">Rhizobium binae</name>
    <dbReference type="NCBI Taxonomy" id="1138190"/>
    <lineage>
        <taxon>Bacteria</taxon>
        <taxon>Pseudomonadati</taxon>
        <taxon>Pseudomonadota</taxon>
        <taxon>Alphaproteobacteria</taxon>
        <taxon>Hyphomicrobiales</taxon>
        <taxon>Rhizobiaceae</taxon>
        <taxon>Rhizobium/Agrobacterium group</taxon>
        <taxon>Rhizobium</taxon>
    </lineage>
</organism>
<protein>
    <submittedName>
        <fullName evidence="1">Uncharacterized protein</fullName>
    </submittedName>
</protein>
<dbReference type="Proteomes" id="UP001549077">
    <property type="component" value="Unassembled WGS sequence"/>
</dbReference>
<accession>A0ABV2MDC7</accession>
<sequence>MLCGTFRLFENTIIADRASRQDALPLLATHRSLRKSIPTRICHEGGEGDSPEGSVRAYFFGALLPCGAAWAAAFIWPANVPAIFGASLSFFGLRASRLLLN</sequence>
<dbReference type="GeneID" id="91147757"/>